<dbReference type="Proteomes" id="UP001319861">
    <property type="component" value="Chromosome"/>
</dbReference>
<protein>
    <submittedName>
        <fullName evidence="1">Uncharacterized protein</fullName>
    </submittedName>
</protein>
<reference evidence="1 2" key="1">
    <citation type="journal article" date="2021" name="J. Biosci. Bioeng.">
        <title>Identification and characterization of a chc gene cluster responsible for the aromatization pathway of cyclohexanecarboxylate degradation in Sinomonas cyclohexanicum ATCC 51369.</title>
        <authorList>
            <person name="Yamamoto T."/>
            <person name="Hasegawa Y."/>
            <person name="Lau P.C.K."/>
            <person name="Iwaki H."/>
        </authorList>
    </citation>
    <scope>NUCLEOTIDE SEQUENCE [LARGE SCALE GENOMIC DNA]</scope>
    <source>
        <strain evidence="1 2">ATCC 51369</strain>
    </source>
</reference>
<keyword evidence="2" id="KW-1185">Reference proteome</keyword>
<proteinExistence type="predicted"/>
<sequence>MNKPTPTFPLGQRVLVVHSDEFTTETRAYLVGQRGTVVTGESGQEDNGLIAVALDSGIVRTFFPAELVPFEDVPAGFTPAEDMDGEISHFDGPQIEGDGWLIDTMYSIERRSVVFWPVIRGGDEGQDPQLTPSQAFALGQSLIAASRRWILTRHTDGHQFEDAHLGEAFPVADAIGGEL</sequence>
<dbReference type="EMBL" id="AP024525">
    <property type="protein sequence ID" value="BCT76949.1"/>
    <property type="molecule type" value="Genomic_DNA"/>
</dbReference>
<name>A0ABM7PXU3_SINCY</name>
<gene>
    <name evidence="1" type="ORF">SCMU_27910</name>
</gene>
<organism evidence="1 2">
    <name type="scientific">Sinomonas cyclohexanicum</name>
    <name type="common">Corynebacterium cyclohexanicum</name>
    <dbReference type="NCBI Taxonomy" id="322009"/>
    <lineage>
        <taxon>Bacteria</taxon>
        <taxon>Bacillati</taxon>
        <taxon>Actinomycetota</taxon>
        <taxon>Actinomycetes</taxon>
        <taxon>Micrococcales</taxon>
        <taxon>Micrococcaceae</taxon>
        <taxon>Sinomonas</taxon>
    </lineage>
</organism>
<accession>A0ABM7PXU3</accession>
<evidence type="ECO:0000313" key="1">
    <source>
        <dbReference type="EMBL" id="BCT76949.1"/>
    </source>
</evidence>
<dbReference type="RefSeq" id="WP_229229706.1">
    <property type="nucleotide sequence ID" value="NZ_AP024525.1"/>
</dbReference>
<evidence type="ECO:0000313" key="2">
    <source>
        <dbReference type="Proteomes" id="UP001319861"/>
    </source>
</evidence>